<gene>
    <name evidence="2" type="ORF">RM844_11610</name>
</gene>
<dbReference type="PRINTS" id="PR00413">
    <property type="entry name" value="HADHALOGNASE"/>
</dbReference>
<protein>
    <submittedName>
        <fullName evidence="2">HAD-IA family hydrolase</fullName>
    </submittedName>
</protein>
<dbReference type="GO" id="GO:0016787">
    <property type="term" value="F:hydrolase activity"/>
    <property type="evidence" value="ECO:0007669"/>
    <property type="project" value="UniProtKB-KW"/>
</dbReference>
<dbReference type="SFLD" id="SFLDG01129">
    <property type="entry name" value="C1.5:_HAD__Beta-PGM__Phosphata"/>
    <property type="match status" value="1"/>
</dbReference>
<dbReference type="NCBIfam" id="TIGR01509">
    <property type="entry name" value="HAD-SF-IA-v3"/>
    <property type="match status" value="1"/>
</dbReference>
<keyword evidence="2" id="KW-0378">Hydrolase</keyword>
<dbReference type="Gene3D" id="3.40.50.1000">
    <property type="entry name" value="HAD superfamily/HAD-like"/>
    <property type="match status" value="1"/>
</dbReference>
<evidence type="ECO:0000256" key="1">
    <source>
        <dbReference type="SAM" id="MobiDB-lite"/>
    </source>
</evidence>
<name>A0ABU2JPL4_9ACTN</name>
<keyword evidence="3" id="KW-1185">Reference proteome</keyword>
<feature type="compositionally biased region" description="Low complexity" evidence="1">
    <location>
        <begin position="208"/>
        <end position="240"/>
    </location>
</feature>
<accession>A0ABU2JPL4</accession>
<dbReference type="Proteomes" id="UP001183410">
    <property type="component" value="Unassembled WGS sequence"/>
</dbReference>
<dbReference type="EMBL" id="JAVREO010000006">
    <property type="protein sequence ID" value="MDT0266937.1"/>
    <property type="molecule type" value="Genomic_DNA"/>
</dbReference>
<dbReference type="Pfam" id="PF00702">
    <property type="entry name" value="Hydrolase"/>
    <property type="match status" value="1"/>
</dbReference>
<dbReference type="InterPro" id="IPR023198">
    <property type="entry name" value="PGP-like_dom2"/>
</dbReference>
<organism evidence="2 3">
    <name type="scientific">Streptomyces chisholmiae</name>
    <dbReference type="NCBI Taxonomy" id="3075540"/>
    <lineage>
        <taxon>Bacteria</taxon>
        <taxon>Bacillati</taxon>
        <taxon>Actinomycetota</taxon>
        <taxon>Actinomycetes</taxon>
        <taxon>Kitasatosporales</taxon>
        <taxon>Streptomycetaceae</taxon>
        <taxon>Streptomyces</taxon>
    </lineage>
</organism>
<proteinExistence type="predicted"/>
<dbReference type="SFLD" id="SFLDS00003">
    <property type="entry name" value="Haloacid_Dehalogenase"/>
    <property type="match status" value="1"/>
</dbReference>
<dbReference type="InterPro" id="IPR023214">
    <property type="entry name" value="HAD_sf"/>
</dbReference>
<dbReference type="SUPFAM" id="SSF56784">
    <property type="entry name" value="HAD-like"/>
    <property type="match status" value="1"/>
</dbReference>
<dbReference type="PANTHER" id="PTHR47829">
    <property type="entry name" value="HYDROLASE, PUTATIVE (AFU_ORTHOLOGUE AFUA_1G12880)-RELATED"/>
    <property type="match status" value="1"/>
</dbReference>
<comment type="caution">
    <text evidence="2">The sequence shown here is derived from an EMBL/GenBank/DDBJ whole genome shotgun (WGS) entry which is preliminary data.</text>
</comment>
<sequence length="261" mass="26674">MAGRRYEALVLDFGGVLTAGLEESIASWCTAEGLAAGAWGAALGEHPEGRALYQRLELGQCSQHEWNAAMGPLLGVAGDDLMGRAWAGVRPAARMVALARRARAAGYAVAMLSNSFGLDPYDPYGRLGVWELFDVSVLSEREGLAKPESEIYRRVLARLGLPGSACVFVDDQARNLPPAEALGMTTVLATDEHGTAARVAALLADLDPEPADGAPADGRVANNGAVDSGAANSGAANRGPTGPGRAAGGAAESGPVGGPEV</sequence>
<dbReference type="RefSeq" id="WP_311666990.1">
    <property type="nucleotide sequence ID" value="NZ_JAVREO010000006.1"/>
</dbReference>
<reference evidence="3" key="1">
    <citation type="submission" date="2023-07" db="EMBL/GenBank/DDBJ databases">
        <title>30 novel species of actinomycetes from the DSMZ collection.</title>
        <authorList>
            <person name="Nouioui I."/>
        </authorList>
    </citation>
    <scope>NUCLEOTIDE SEQUENCE [LARGE SCALE GENOMIC DNA]</scope>
    <source>
        <strain evidence="3">DSM 44915</strain>
    </source>
</reference>
<dbReference type="InterPro" id="IPR036412">
    <property type="entry name" value="HAD-like_sf"/>
</dbReference>
<evidence type="ECO:0000313" key="3">
    <source>
        <dbReference type="Proteomes" id="UP001183410"/>
    </source>
</evidence>
<feature type="region of interest" description="Disordered" evidence="1">
    <location>
        <begin position="208"/>
        <end position="261"/>
    </location>
</feature>
<dbReference type="InterPro" id="IPR006439">
    <property type="entry name" value="HAD-SF_hydro_IA"/>
</dbReference>
<dbReference type="PANTHER" id="PTHR47829:SF1">
    <property type="entry name" value="HAD FAMILY PHOSPHATASE"/>
    <property type="match status" value="1"/>
</dbReference>
<dbReference type="Gene3D" id="1.10.150.240">
    <property type="entry name" value="Putative phosphatase, domain 2"/>
    <property type="match status" value="1"/>
</dbReference>
<evidence type="ECO:0000313" key="2">
    <source>
        <dbReference type="EMBL" id="MDT0266937.1"/>
    </source>
</evidence>
<dbReference type="InterPro" id="IPR052898">
    <property type="entry name" value="ACAD10-like"/>
</dbReference>